<dbReference type="AlphaFoldDB" id="A0A0U1ZWU2"/>
<protein>
    <submittedName>
        <fullName evidence="5">Transcriptional regulator</fullName>
    </submittedName>
</protein>
<dbReference type="RefSeq" id="WP_086160624.1">
    <property type="nucleotide sequence ID" value="NZ_CP021121.1"/>
</dbReference>
<keyword evidence="3" id="KW-0804">Transcription</keyword>
<reference evidence="6 7" key="2">
    <citation type="submission" date="2017-05" db="EMBL/GenBank/DDBJ databases">
        <title>Complete genome sequence of Streptomyces sp. SCSIO 03032 revealed the diverse biosynthetic pathways for its bioactive secondary metabolites.</title>
        <authorList>
            <person name="Ma L."/>
            <person name="Zhu Y."/>
            <person name="Zhang W."/>
            <person name="Zhang G."/>
            <person name="Tian X."/>
            <person name="Zhang S."/>
            <person name="Zhang C."/>
        </authorList>
    </citation>
    <scope>NUCLEOTIDE SEQUENCE [LARGE SCALE GENOMIC DNA]</scope>
    <source>
        <strain evidence="6 7">SCSIO 03032</strain>
    </source>
</reference>
<sequence>MARKQLTDVACSIARATDVFGDAWTALIMRDVLLGCTRFDDLAQDLGISRKVLAARLNRLVDEDVLRRVRYQDSPPRHDYQPTEKGRELCAVLLALMAWGDRWYGGQDGPPLLIRHLDCGERTTAVSACAHCGGELTSENTNHEPGPGGRAGPGTLVLAPLIEARFTGGESAREAGGDRA</sequence>
<dbReference type="InterPro" id="IPR036388">
    <property type="entry name" value="WH-like_DNA-bd_sf"/>
</dbReference>
<dbReference type="Proteomes" id="UP000194218">
    <property type="component" value="Chromosome"/>
</dbReference>
<evidence type="ECO:0000313" key="5">
    <source>
        <dbReference type="EMBL" id="AKD43749.1"/>
    </source>
</evidence>
<dbReference type="InterPro" id="IPR036390">
    <property type="entry name" value="WH_DNA-bd_sf"/>
</dbReference>
<reference evidence="5" key="1">
    <citation type="journal article" date="2015" name="ChemBioChem">
        <title>Characterization of Heronamide Biosynthesis Reveals a Tailoring Hydroxylase and Indicates Migrated Double Bonds.</title>
        <authorList>
            <person name="Zhu Y."/>
            <person name="Zhang W."/>
            <person name="Chen Y."/>
            <person name="Yuan C."/>
            <person name="Zhang H."/>
            <person name="Zhang G."/>
            <person name="Ma L."/>
            <person name="Zhang Q."/>
            <person name="Tian X."/>
            <person name="Zhang S."/>
            <person name="Zhang C."/>
        </authorList>
    </citation>
    <scope>NUCLEOTIDE SEQUENCE</scope>
    <source>
        <strain evidence="5">SCSIO 03032</strain>
    </source>
</reference>
<evidence type="ECO:0000256" key="1">
    <source>
        <dbReference type="ARBA" id="ARBA00023015"/>
    </source>
</evidence>
<keyword evidence="7" id="KW-1185">Reference proteome</keyword>
<evidence type="ECO:0000313" key="7">
    <source>
        <dbReference type="Proteomes" id="UP000194218"/>
    </source>
</evidence>
<keyword evidence="1" id="KW-0805">Transcription regulation</keyword>
<dbReference type="KEGG" id="smao:CAG99_19785"/>
<evidence type="ECO:0000256" key="3">
    <source>
        <dbReference type="ARBA" id="ARBA00023163"/>
    </source>
</evidence>
<dbReference type="Pfam" id="PF01638">
    <property type="entry name" value="HxlR"/>
    <property type="match status" value="1"/>
</dbReference>
<name>A0A0U1ZWU2_9ACTN</name>
<evidence type="ECO:0000256" key="2">
    <source>
        <dbReference type="ARBA" id="ARBA00023125"/>
    </source>
</evidence>
<organism evidence="5">
    <name type="scientific">Streptomyces marincola</name>
    <dbReference type="NCBI Taxonomy" id="2878388"/>
    <lineage>
        <taxon>Bacteria</taxon>
        <taxon>Bacillati</taxon>
        <taxon>Actinomycetota</taxon>
        <taxon>Actinomycetes</taxon>
        <taxon>Kitasatosporales</taxon>
        <taxon>Streptomycetaceae</taxon>
        <taxon>Streptomyces</taxon>
    </lineage>
</organism>
<dbReference type="GO" id="GO:0003677">
    <property type="term" value="F:DNA binding"/>
    <property type="evidence" value="ECO:0007669"/>
    <property type="project" value="UniProtKB-KW"/>
</dbReference>
<dbReference type="InterPro" id="IPR002577">
    <property type="entry name" value="HTH_HxlR"/>
</dbReference>
<dbReference type="PANTHER" id="PTHR33204:SF18">
    <property type="entry name" value="TRANSCRIPTIONAL REGULATORY PROTEIN"/>
    <property type="match status" value="1"/>
</dbReference>
<gene>
    <name evidence="6" type="ORF">CAG99_19785</name>
</gene>
<dbReference type="EMBL" id="KP742963">
    <property type="protein sequence ID" value="AKD43749.1"/>
    <property type="molecule type" value="Genomic_DNA"/>
</dbReference>
<dbReference type="Gene3D" id="1.10.10.10">
    <property type="entry name" value="Winged helix-like DNA-binding domain superfamily/Winged helix DNA-binding domain"/>
    <property type="match status" value="1"/>
</dbReference>
<evidence type="ECO:0000313" key="6">
    <source>
        <dbReference type="EMBL" id="ARQ70780.1"/>
    </source>
</evidence>
<dbReference type="OrthoDB" id="9792527at2"/>
<dbReference type="EMBL" id="CP021121">
    <property type="protein sequence ID" value="ARQ70780.1"/>
    <property type="molecule type" value="Genomic_DNA"/>
</dbReference>
<evidence type="ECO:0000259" key="4">
    <source>
        <dbReference type="PROSITE" id="PS51118"/>
    </source>
</evidence>
<keyword evidence="2" id="KW-0238">DNA-binding</keyword>
<dbReference type="PANTHER" id="PTHR33204">
    <property type="entry name" value="TRANSCRIPTIONAL REGULATOR, MARR FAMILY"/>
    <property type="match status" value="1"/>
</dbReference>
<feature type="domain" description="HTH hxlR-type" evidence="4">
    <location>
        <begin position="11"/>
        <end position="108"/>
    </location>
</feature>
<proteinExistence type="predicted"/>
<dbReference type="SUPFAM" id="SSF46785">
    <property type="entry name" value="Winged helix' DNA-binding domain"/>
    <property type="match status" value="1"/>
</dbReference>
<dbReference type="PROSITE" id="PS51118">
    <property type="entry name" value="HTH_HXLR"/>
    <property type="match status" value="1"/>
</dbReference>
<accession>A0A0U1ZWU2</accession>